<comment type="caution">
    <text evidence="3">The sequence shown here is derived from an EMBL/GenBank/DDBJ whole genome shotgun (WGS) entry which is preliminary data.</text>
</comment>
<reference evidence="3 4" key="1">
    <citation type="submission" date="2022-03" db="EMBL/GenBank/DDBJ databases">
        <title>Pseudonocardia alaer sp. nov., a novel actinomycete isolated from reed forest soil.</title>
        <authorList>
            <person name="Wang L."/>
        </authorList>
    </citation>
    <scope>NUCLEOTIDE SEQUENCE [LARGE SCALE GENOMIC DNA]</scope>
    <source>
        <strain evidence="3 4">Y-16303</strain>
    </source>
</reference>
<organism evidence="3 4">
    <name type="scientific">Pseudonocardia alaniniphila</name>
    <dbReference type="NCBI Taxonomy" id="75291"/>
    <lineage>
        <taxon>Bacteria</taxon>
        <taxon>Bacillati</taxon>
        <taxon>Actinomycetota</taxon>
        <taxon>Actinomycetes</taxon>
        <taxon>Pseudonocardiales</taxon>
        <taxon>Pseudonocardiaceae</taxon>
        <taxon>Pseudonocardia</taxon>
    </lineage>
</organism>
<protein>
    <submittedName>
        <fullName evidence="3">Methylenetetrahydrofolate reductase C-terminal domain-containing protein</fullName>
    </submittedName>
</protein>
<evidence type="ECO:0000313" key="3">
    <source>
        <dbReference type="EMBL" id="MCH6165518.1"/>
    </source>
</evidence>
<evidence type="ECO:0000259" key="2">
    <source>
        <dbReference type="Pfam" id="PF12225"/>
    </source>
</evidence>
<accession>A0ABS9TAR4</accession>
<sequence>MTERPHPTPPAASARGTYRLAPFLRPNSAYRRLAAWLERSPRALRMFTAAERRTKEAVFGCRMCGQCALPATGYACPMTCPKQLRNGPCGGVSPSGACEVYPAERCVWVIAHERAASAGRADDLALLQRPVDRRSSGSSSWVNYWLGRDEDLWTGDDGLADRPAIHRSPVDLGLPAVRTRELASESSDTAAPRTRPTSVSEEDS</sequence>
<feature type="domain" description="Methylene-tetrahydrofolate reductase C-terminal-like" evidence="2">
    <location>
        <begin position="45"/>
        <end position="132"/>
    </location>
</feature>
<evidence type="ECO:0000313" key="4">
    <source>
        <dbReference type="Proteomes" id="UP001299970"/>
    </source>
</evidence>
<dbReference type="RefSeq" id="WP_241035552.1">
    <property type="nucleotide sequence ID" value="NZ_BAAAJF010000024.1"/>
</dbReference>
<feature type="region of interest" description="Disordered" evidence="1">
    <location>
        <begin position="176"/>
        <end position="204"/>
    </location>
</feature>
<feature type="compositionally biased region" description="Polar residues" evidence="1">
    <location>
        <begin position="184"/>
        <end position="204"/>
    </location>
</feature>
<evidence type="ECO:0000256" key="1">
    <source>
        <dbReference type="SAM" id="MobiDB-lite"/>
    </source>
</evidence>
<dbReference type="Proteomes" id="UP001299970">
    <property type="component" value="Unassembled WGS sequence"/>
</dbReference>
<keyword evidence="4" id="KW-1185">Reference proteome</keyword>
<dbReference type="InterPro" id="IPR022026">
    <property type="entry name" value="DUF5981"/>
</dbReference>
<gene>
    <name evidence="3" type="ORF">MMF94_07480</name>
</gene>
<dbReference type="Pfam" id="PF12225">
    <property type="entry name" value="DUF5981"/>
    <property type="match status" value="1"/>
</dbReference>
<name>A0ABS9TAR4_9PSEU</name>
<proteinExistence type="predicted"/>
<dbReference type="EMBL" id="JAKXMK010000006">
    <property type="protein sequence ID" value="MCH6165518.1"/>
    <property type="molecule type" value="Genomic_DNA"/>
</dbReference>